<dbReference type="PANTHER" id="PTHR11926">
    <property type="entry name" value="GLUCOSYL/GLUCURONOSYL TRANSFERASES"/>
    <property type="match status" value="1"/>
</dbReference>
<dbReference type="EC" id="2.4.1.-" evidence="4"/>
<evidence type="ECO:0000313" key="5">
    <source>
        <dbReference type="EMBL" id="KAG0586083.1"/>
    </source>
</evidence>
<dbReference type="GO" id="GO:0080043">
    <property type="term" value="F:quercetin 3-O-glucosyltransferase activity"/>
    <property type="evidence" value="ECO:0007669"/>
    <property type="project" value="TreeGrafter"/>
</dbReference>
<dbReference type="GO" id="GO:0080044">
    <property type="term" value="F:quercetin 7-O-glucosyltransferase activity"/>
    <property type="evidence" value="ECO:0007669"/>
    <property type="project" value="TreeGrafter"/>
</dbReference>
<comment type="caution">
    <text evidence="5">The sequence shown here is derived from an EMBL/GenBank/DDBJ whole genome shotgun (WGS) entry which is preliminary data.</text>
</comment>
<dbReference type="Pfam" id="PF00201">
    <property type="entry name" value="UDPGT"/>
    <property type="match status" value="1"/>
</dbReference>
<dbReference type="AlphaFoldDB" id="A0A8T0IUM8"/>
<reference evidence="5" key="1">
    <citation type="submission" date="2020-06" db="EMBL/GenBank/DDBJ databases">
        <title>WGS assembly of Ceratodon purpureus strain R40.</title>
        <authorList>
            <person name="Carey S.B."/>
            <person name="Jenkins J."/>
            <person name="Shu S."/>
            <person name="Lovell J.T."/>
            <person name="Sreedasyam A."/>
            <person name="Maumus F."/>
            <person name="Tiley G.P."/>
            <person name="Fernandez-Pozo N."/>
            <person name="Barry K."/>
            <person name="Chen C."/>
            <person name="Wang M."/>
            <person name="Lipzen A."/>
            <person name="Daum C."/>
            <person name="Saski C.A."/>
            <person name="Payton A.C."/>
            <person name="Mcbreen J.C."/>
            <person name="Conrad R.E."/>
            <person name="Kollar L.M."/>
            <person name="Olsson S."/>
            <person name="Huttunen S."/>
            <person name="Landis J.B."/>
            <person name="Wickett N.J."/>
            <person name="Johnson M.G."/>
            <person name="Rensing S.A."/>
            <person name="Grimwood J."/>
            <person name="Schmutz J."/>
            <person name="Mcdaniel S.F."/>
        </authorList>
    </citation>
    <scope>NUCLEOTIDE SEQUENCE</scope>
    <source>
        <strain evidence="5">R40</strain>
    </source>
</reference>
<dbReference type="Gene3D" id="3.40.50.2000">
    <property type="entry name" value="Glycogen Phosphorylase B"/>
    <property type="match status" value="2"/>
</dbReference>
<dbReference type="FunFam" id="3.40.50.2000:FF:000056">
    <property type="entry name" value="Glycosyltransferase"/>
    <property type="match status" value="1"/>
</dbReference>
<dbReference type="SUPFAM" id="SSF53756">
    <property type="entry name" value="UDP-Glycosyltransferase/glycogen phosphorylase"/>
    <property type="match status" value="1"/>
</dbReference>
<comment type="similarity">
    <text evidence="1 3">Belongs to the UDP-glycosyltransferase family.</text>
</comment>
<evidence type="ECO:0000313" key="6">
    <source>
        <dbReference type="Proteomes" id="UP000822688"/>
    </source>
</evidence>
<sequence>MEIADGAAAPAPPHAVLFPFSTLGHVRPVLQLARRLAYVHGFKVTVVTTSYIYKRLGFAHVTSADDNLQHIDLGEGFPESYYTVDTMMRVLMVALTTLGPLVKELLGSILPITCVISDMSCNEAHKAALHYGIPSVALSCQSASASSSKYYGPRLVAEGLLPLPKDETARKETLSKLVTCVPGMYPMTLGEYHTGLLMEGFSKYLTGEHSASLHKRAWILQNTVHELEAEVIEAMEQDAGIRLLSVGPLAIAPMTLNGSIRADDDDNSTTSFWPEESKCMDWLASHSPVSVVYASFGSLASIVPSVLEDILLGLETSQVPFLFVMRADLTRSLAASLQGFQERTKDRGLIVAWAPQLRVLSHPAIAAFLTHCGWNSILESVSAGVPMLCYPCFVDQLMNNRFIVSVWKIGLELEKRADGSLDQVEVSTRVRAVAAKDSEMRVNANTWKDVTRRAIQPSGSSHNNMLTFVADMYKRAASNAATLITN</sequence>
<dbReference type="PROSITE" id="PS00375">
    <property type="entry name" value="UDPGT"/>
    <property type="match status" value="1"/>
</dbReference>
<dbReference type="Proteomes" id="UP000822688">
    <property type="component" value="Chromosome 2"/>
</dbReference>
<dbReference type="PANTHER" id="PTHR11926:SF774">
    <property type="entry name" value="UDP-GLYCOSYLTRANSFERASE 85A1-RELATED"/>
    <property type="match status" value="1"/>
</dbReference>
<name>A0A8T0IUM8_CERPU</name>
<keyword evidence="2 3" id="KW-0808">Transferase</keyword>
<protein>
    <recommendedName>
        <fullName evidence="4">Glycosyltransferase</fullName>
        <ecNumber evidence="4">2.4.1.-</ecNumber>
    </recommendedName>
</protein>
<evidence type="ECO:0000256" key="1">
    <source>
        <dbReference type="ARBA" id="ARBA00009995"/>
    </source>
</evidence>
<evidence type="ECO:0000256" key="2">
    <source>
        <dbReference type="ARBA" id="ARBA00022679"/>
    </source>
</evidence>
<accession>A0A8T0IUM8</accession>
<gene>
    <name evidence="5" type="ORF">KC19_2G062700</name>
</gene>
<dbReference type="CDD" id="cd03784">
    <property type="entry name" value="GT1_Gtf-like"/>
    <property type="match status" value="1"/>
</dbReference>
<dbReference type="InterPro" id="IPR002213">
    <property type="entry name" value="UDP_glucos_trans"/>
</dbReference>
<keyword evidence="3" id="KW-0328">Glycosyltransferase</keyword>
<evidence type="ECO:0000256" key="4">
    <source>
        <dbReference type="RuleBase" id="RU362057"/>
    </source>
</evidence>
<keyword evidence="6" id="KW-1185">Reference proteome</keyword>
<proteinExistence type="inferred from homology"/>
<dbReference type="EMBL" id="CM026422">
    <property type="protein sequence ID" value="KAG0586083.1"/>
    <property type="molecule type" value="Genomic_DNA"/>
</dbReference>
<organism evidence="5 6">
    <name type="scientific">Ceratodon purpureus</name>
    <name type="common">Fire moss</name>
    <name type="synonym">Dicranum purpureum</name>
    <dbReference type="NCBI Taxonomy" id="3225"/>
    <lineage>
        <taxon>Eukaryota</taxon>
        <taxon>Viridiplantae</taxon>
        <taxon>Streptophyta</taxon>
        <taxon>Embryophyta</taxon>
        <taxon>Bryophyta</taxon>
        <taxon>Bryophytina</taxon>
        <taxon>Bryopsida</taxon>
        <taxon>Dicranidae</taxon>
        <taxon>Pseudoditrichales</taxon>
        <taxon>Ditrichaceae</taxon>
        <taxon>Ceratodon</taxon>
    </lineage>
</organism>
<evidence type="ECO:0000256" key="3">
    <source>
        <dbReference type="RuleBase" id="RU003718"/>
    </source>
</evidence>
<dbReference type="InterPro" id="IPR035595">
    <property type="entry name" value="UDP_glycos_trans_CS"/>
</dbReference>